<name>A0A409YXY7_9AGAR</name>
<comment type="caution">
    <text evidence="3">The sequence shown here is derived from an EMBL/GenBank/DDBJ whole genome shotgun (WGS) entry which is preliminary data.</text>
</comment>
<reference evidence="3 4" key="1">
    <citation type="journal article" date="2018" name="Evol. Lett.">
        <title>Horizontal gene cluster transfer increased hallucinogenic mushroom diversity.</title>
        <authorList>
            <person name="Reynolds H.T."/>
            <person name="Vijayakumar V."/>
            <person name="Gluck-Thaler E."/>
            <person name="Korotkin H.B."/>
            <person name="Matheny P.B."/>
            <person name="Slot J.C."/>
        </authorList>
    </citation>
    <scope>NUCLEOTIDE SEQUENCE [LARGE SCALE GENOMIC DNA]</scope>
    <source>
        <strain evidence="3 4">2629</strain>
    </source>
</reference>
<dbReference type="GO" id="GO:0004674">
    <property type="term" value="F:protein serine/threonine kinase activity"/>
    <property type="evidence" value="ECO:0007669"/>
    <property type="project" value="TreeGrafter"/>
</dbReference>
<dbReference type="PROSITE" id="PS00108">
    <property type="entry name" value="PROTEIN_KINASE_ST"/>
    <property type="match status" value="1"/>
</dbReference>
<feature type="compositionally biased region" description="Basic and acidic residues" evidence="1">
    <location>
        <begin position="48"/>
        <end position="63"/>
    </location>
</feature>
<dbReference type="SUPFAM" id="SSF56112">
    <property type="entry name" value="Protein kinase-like (PK-like)"/>
    <property type="match status" value="1"/>
</dbReference>
<accession>A0A409YXY7</accession>
<dbReference type="GO" id="GO:0005634">
    <property type="term" value="C:nucleus"/>
    <property type="evidence" value="ECO:0007669"/>
    <property type="project" value="TreeGrafter"/>
</dbReference>
<keyword evidence="4" id="KW-1185">Reference proteome</keyword>
<dbReference type="Gene3D" id="1.10.510.10">
    <property type="entry name" value="Transferase(Phosphotransferase) domain 1"/>
    <property type="match status" value="1"/>
</dbReference>
<dbReference type="Pfam" id="PF00069">
    <property type="entry name" value="Pkinase"/>
    <property type="match status" value="1"/>
</dbReference>
<evidence type="ECO:0000259" key="2">
    <source>
        <dbReference type="PROSITE" id="PS50011"/>
    </source>
</evidence>
<dbReference type="InterPro" id="IPR000719">
    <property type="entry name" value="Prot_kinase_dom"/>
</dbReference>
<dbReference type="SMART" id="SM00220">
    <property type="entry name" value="S_TKc"/>
    <property type="match status" value="1"/>
</dbReference>
<dbReference type="Proteomes" id="UP000284842">
    <property type="component" value="Unassembled WGS sequence"/>
</dbReference>
<feature type="region of interest" description="Disordered" evidence="1">
    <location>
        <begin position="13"/>
        <end position="63"/>
    </location>
</feature>
<sequence length="398" mass="45311">MDSDITMNEQLQASANEQPTLGLRGVPIIRSTGTDSSPPNGNQYMTKDLMKAPYHPEKSLPKLDDTERPRILCLKTLHTSSSNGRRVSIVKCSVRFTQEAGDGRVYASKVFIYDTWDKSPEKGGGGTRTLPVRPFSNGLSTMQLELAAYERIGEAESIMKKDRGYEFIMKSHAVCTAVLAHLFIIMPNMRTDLRRHLNSSWYESPNKLEESRRIFSQITLGLAALHRIGIFHRDMKPENILLDEFNNIKIADFGSSLTTKTLRPFSDTEIIARGKAGTLPYQPPVWHSTVDDDGISEPVYGIEADYWALGVILLEMEMEMKQRINPLPLANKKDYDRWVGIHEIENPCALAYELDMFMQPYKLSRRARALVCHLLEPNPSERYTLEQVLSDPYLRRQE</sequence>
<dbReference type="PROSITE" id="PS50011">
    <property type="entry name" value="PROTEIN_KINASE_DOM"/>
    <property type="match status" value="1"/>
</dbReference>
<evidence type="ECO:0000313" key="4">
    <source>
        <dbReference type="Proteomes" id="UP000284842"/>
    </source>
</evidence>
<dbReference type="GO" id="GO:0044773">
    <property type="term" value="P:mitotic DNA damage checkpoint signaling"/>
    <property type="evidence" value="ECO:0007669"/>
    <property type="project" value="TreeGrafter"/>
</dbReference>
<dbReference type="EMBL" id="NHTK01000329">
    <property type="protein sequence ID" value="PPR07838.1"/>
    <property type="molecule type" value="Genomic_DNA"/>
</dbReference>
<dbReference type="STRING" id="181874.A0A409YXY7"/>
<dbReference type="InParanoid" id="A0A409YXY7"/>
<proteinExistence type="predicted"/>
<evidence type="ECO:0000313" key="3">
    <source>
        <dbReference type="EMBL" id="PPR07838.1"/>
    </source>
</evidence>
<dbReference type="GO" id="GO:0005524">
    <property type="term" value="F:ATP binding"/>
    <property type="evidence" value="ECO:0007669"/>
    <property type="project" value="InterPro"/>
</dbReference>
<dbReference type="InterPro" id="IPR011009">
    <property type="entry name" value="Kinase-like_dom_sf"/>
</dbReference>
<organism evidence="3 4">
    <name type="scientific">Panaeolus cyanescens</name>
    <dbReference type="NCBI Taxonomy" id="181874"/>
    <lineage>
        <taxon>Eukaryota</taxon>
        <taxon>Fungi</taxon>
        <taxon>Dikarya</taxon>
        <taxon>Basidiomycota</taxon>
        <taxon>Agaricomycotina</taxon>
        <taxon>Agaricomycetes</taxon>
        <taxon>Agaricomycetidae</taxon>
        <taxon>Agaricales</taxon>
        <taxon>Agaricineae</taxon>
        <taxon>Galeropsidaceae</taxon>
        <taxon>Panaeolus</taxon>
    </lineage>
</organism>
<protein>
    <recommendedName>
        <fullName evidence="2">Protein kinase domain-containing protein</fullName>
    </recommendedName>
</protein>
<feature type="compositionally biased region" description="Polar residues" evidence="1">
    <location>
        <begin position="31"/>
        <end position="45"/>
    </location>
</feature>
<gene>
    <name evidence="3" type="ORF">CVT24_003115</name>
</gene>
<dbReference type="OrthoDB" id="10252171at2759"/>
<dbReference type="InterPro" id="IPR008271">
    <property type="entry name" value="Ser/Thr_kinase_AS"/>
</dbReference>
<evidence type="ECO:0000256" key="1">
    <source>
        <dbReference type="SAM" id="MobiDB-lite"/>
    </source>
</evidence>
<dbReference type="PANTHER" id="PTHR44167">
    <property type="entry name" value="OVARIAN-SPECIFIC SERINE/THREONINE-PROTEIN KINASE LOK-RELATED"/>
    <property type="match status" value="1"/>
</dbReference>
<dbReference type="AlphaFoldDB" id="A0A409YXY7"/>
<feature type="domain" description="Protein kinase" evidence="2">
    <location>
        <begin position="75"/>
        <end position="394"/>
    </location>
</feature>
<dbReference type="PANTHER" id="PTHR44167:SF24">
    <property type="entry name" value="SERINE_THREONINE-PROTEIN KINASE CHK2"/>
    <property type="match status" value="1"/>
</dbReference>